<name>A0A822B2Y1_9BILA</name>
<keyword evidence="2" id="KW-1185">Reference proteome</keyword>
<dbReference type="AlphaFoldDB" id="A0A822B2Y1"/>
<comment type="caution">
    <text evidence="1">The sequence shown here is derived from an EMBL/GenBank/DDBJ whole genome shotgun (WGS) entry which is preliminary data.</text>
</comment>
<dbReference type="EMBL" id="CAJOBP010114664">
    <property type="protein sequence ID" value="CAF5011289.1"/>
    <property type="molecule type" value="Genomic_DNA"/>
</dbReference>
<proteinExistence type="predicted"/>
<accession>A0A822B2Y1</accession>
<gene>
    <name evidence="1" type="ORF">UJA718_LOCUS50631</name>
</gene>
<reference evidence="1" key="1">
    <citation type="submission" date="2021-02" db="EMBL/GenBank/DDBJ databases">
        <authorList>
            <person name="Nowell W R."/>
        </authorList>
    </citation>
    <scope>NUCLEOTIDE SEQUENCE</scope>
</reference>
<feature type="non-terminal residue" evidence="1">
    <location>
        <position position="1"/>
    </location>
</feature>
<evidence type="ECO:0000313" key="1">
    <source>
        <dbReference type="EMBL" id="CAF5011289.1"/>
    </source>
</evidence>
<evidence type="ECO:0000313" key="2">
    <source>
        <dbReference type="Proteomes" id="UP000663873"/>
    </source>
</evidence>
<organism evidence="1 2">
    <name type="scientific">Rotaria socialis</name>
    <dbReference type="NCBI Taxonomy" id="392032"/>
    <lineage>
        <taxon>Eukaryota</taxon>
        <taxon>Metazoa</taxon>
        <taxon>Spiralia</taxon>
        <taxon>Gnathifera</taxon>
        <taxon>Rotifera</taxon>
        <taxon>Eurotatoria</taxon>
        <taxon>Bdelloidea</taxon>
        <taxon>Philodinida</taxon>
        <taxon>Philodinidae</taxon>
        <taxon>Rotaria</taxon>
    </lineage>
</organism>
<protein>
    <submittedName>
        <fullName evidence="1">Uncharacterized protein</fullName>
    </submittedName>
</protein>
<sequence>DPRCTRVWANIIADAFEKITELSPLSQIYQTSRHLGYNN</sequence>
<dbReference type="Proteomes" id="UP000663873">
    <property type="component" value="Unassembled WGS sequence"/>
</dbReference>